<dbReference type="GO" id="GO:0016740">
    <property type="term" value="F:transferase activity"/>
    <property type="evidence" value="ECO:0007669"/>
    <property type="project" value="UniProtKB-KW"/>
</dbReference>
<dbReference type="Gene3D" id="3.40.50.1820">
    <property type="entry name" value="alpha/beta hydrolase"/>
    <property type="match status" value="1"/>
</dbReference>
<reference evidence="2" key="3">
    <citation type="submission" date="2020-02" db="EMBL/GenBank/DDBJ databases">
        <authorList>
            <person name="Matsumoto Y."/>
            <person name="Motooka D."/>
            <person name="Nakamura S."/>
        </authorList>
    </citation>
    <scope>NUCLEOTIDE SEQUENCE</scope>
    <source>
        <strain evidence="2">JCM 12687</strain>
        <plasmid evidence="2">pJCM12687</plasmid>
    </source>
</reference>
<evidence type="ECO:0000259" key="1">
    <source>
        <dbReference type="Pfam" id="PF12697"/>
    </source>
</evidence>
<dbReference type="OrthoDB" id="4604922at2"/>
<reference evidence="3 4" key="1">
    <citation type="submission" date="2016-12" db="EMBL/GenBank/DDBJ databases">
        <title>The new phylogeny of genus Mycobacterium.</title>
        <authorList>
            <person name="Tortoli E."/>
            <person name="Trovato A."/>
            <person name="Cirillo D.M."/>
        </authorList>
    </citation>
    <scope>NUCLEOTIDE SEQUENCE [LARGE SCALE GENOMIC DNA]</scope>
    <source>
        <strain evidence="3 4">DSM 44624</strain>
    </source>
</reference>
<evidence type="ECO:0000313" key="2">
    <source>
        <dbReference type="EMBL" id="BBZ15538.1"/>
    </source>
</evidence>
<dbReference type="Proteomes" id="UP000467379">
    <property type="component" value="Plasmid pJCM12687"/>
</dbReference>
<evidence type="ECO:0000313" key="3">
    <source>
        <dbReference type="EMBL" id="ORA40236.1"/>
    </source>
</evidence>
<dbReference type="PANTHER" id="PTHR37017:SF11">
    <property type="entry name" value="ESTERASE_LIPASE_THIOESTERASE DOMAIN-CONTAINING PROTEIN"/>
    <property type="match status" value="1"/>
</dbReference>
<dbReference type="InterPro" id="IPR000073">
    <property type="entry name" value="AB_hydrolase_1"/>
</dbReference>
<keyword evidence="2" id="KW-0614">Plasmid</keyword>
<evidence type="ECO:0000313" key="4">
    <source>
        <dbReference type="Proteomes" id="UP000192441"/>
    </source>
</evidence>
<keyword evidence="2" id="KW-0808">Transferase</keyword>
<feature type="domain" description="AB hydrolase-1" evidence="1">
    <location>
        <begin position="6"/>
        <end position="235"/>
    </location>
</feature>
<keyword evidence="5" id="KW-1185">Reference proteome</keyword>
<proteinExistence type="predicted"/>
<dbReference type="SUPFAM" id="SSF53474">
    <property type="entry name" value="alpha/beta-Hydrolases"/>
    <property type="match status" value="1"/>
</dbReference>
<dbReference type="Pfam" id="PF12697">
    <property type="entry name" value="Abhydrolase_6"/>
    <property type="match status" value="1"/>
</dbReference>
<dbReference type="RefSeq" id="WP_083130622.1">
    <property type="nucleotide sequence ID" value="NZ_AP022607.1"/>
</dbReference>
<dbReference type="Proteomes" id="UP000192441">
    <property type="component" value="Unassembled WGS sequence"/>
</dbReference>
<dbReference type="AlphaFoldDB" id="A0A7I7WI52"/>
<gene>
    <name evidence="3" type="ORF">BST20_06660</name>
    <name evidence="2" type="ORF">MBRA_57330</name>
</gene>
<organism evidence="3 4">
    <name type="scientific">Mycobacterium branderi</name>
    <dbReference type="NCBI Taxonomy" id="43348"/>
    <lineage>
        <taxon>Bacteria</taxon>
        <taxon>Bacillati</taxon>
        <taxon>Actinomycetota</taxon>
        <taxon>Actinomycetes</taxon>
        <taxon>Mycobacteriales</taxon>
        <taxon>Mycobacteriaceae</taxon>
        <taxon>Mycobacterium</taxon>
    </lineage>
</organism>
<accession>A0A7I7WI52</accession>
<dbReference type="InterPro" id="IPR029058">
    <property type="entry name" value="AB_hydrolase_fold"/>
</dbReference>
<dbReference type="EMBL" id="AP022607">
    <property type="protein sequence ID" value="BBZ15538.1"/>
    <property type="molecule type" value="Genomic_DNA"/>
</dbReference>
<evidence type="ECO:0000313" key="5">
    <source>
        <dbReference type="Proteomes" id="UP000467379"/>
    </source>
</evidence>
<reference evidence="2 5" key="2">
    <citation type="journal article" date="2019" name="Emerg. Microbes Infect.">
        <title>Comprehensive subspecies identification of 175 nontuberculous mycobacteria species based on 7547 genomic profiles.</title>
        <authorList>
            <person name="Matsumoto Y."/>
            <person name="Kinjo T."/>
            <person name="Motooka D."/>
            <person name="Nabeya D."/>
            <person name="Jung N."/>
            <person name="Uechi K."/>
            <person name="Horii T."/>
            <person name="Iida T."/>
            <person name="Fujita J."/>
            <person name="Nakamura S."/>
        </authorList>
    </citation>
    <scope>NUCLEOTIDE SEQUENCE [LARGE SCALE GENOMIC DNA]</scope>
    <source>
        <strain evidence="2 5">JCM 12687</strain>
        <plasmid evidence="2">pJCM12687</plasmid>
    </source>
</reference>
<protein>
    <submittedName>
        <fullName evidence="3">Esterase</fullName>
    </submittedName>
</protein>
<dbReference type="PANTHER" id="PTHR37017">
    <property type="entry name" value="AB HYDROLASE-1 DOMAIN-CONTAINING PROTEIN-RELATED"/>
    <property type="match status" value="1"/>
</dbReference>
<name>A0A7I7WI52_9MYCO</name>
<geneLocation type="plasmid" evidence="2 5">
    <name>pJCM12687</name>
</geneLocation>
<dbReference type="InterPro" id="IPR052897">
    <property type="entry name" value="Sec-Metab_Biosynth_Hydrolase"/>
</dbReference>
<sequence length="245" mass="26452">MALPALVLIHGGEHAGDCWDLTVAELAAREPRLQVLAVDLPGRRGKPGDLRGLDIAAAVASVVADTNDADLSEVVIVGHSIAGVTVPGVASALGSARVREMIFAACHVPPQGASILDAIGGPLSIFAPYSARATKPFRMPGLVARLAFCNGMTCEQRQFMLSHRYRDSVRLYNDKVDRTAMPTDIPRTWILTRRDRILTQRAQQKSIAALGGVHTIIPVDTCHDLMISRPDWLADTLLQRCLLHA</sequence>
<dbReference type="EMBL" id="MVHM01000002">
    <property type="protein sequence ID" value="ORA40236.1"/>
    <property type="molecule type" value="Genomic_DNA"/>
</dbReference>